<name>A0A947GAY3_9HYPH</name>
<proteinExistence type="predicted"/>
<accession>A0A947GAY3</accession>
<evidence type="ECO:0000256" key="1">
    <source>
        <dbReference type="SAM" id="SignalP"/>
    </source>
</evidence>
<dbReference type="AlphaFoldDB" id="A0A947GAY3"/>
<organism evidence="2 3">
    <name type="scientific">Prosthecodimorpha staleyi</name>
    <dbReference type="NCBI Taxonomy" id="2840188"/>
    <lineage>
        <taxon>Bacteria</taxon>
        <taxon>Pseudomonadati</taxon>
        <taxon>Pseudomonadota</taxon>
        <taxon>Alphaproteobacteria</taxon>
        <taxon>Hyphomicrobiales</taxon>
        <taxon>Ancalomicrobiaceae</taxon>
        <taxon>Prosthecodimorpha</taxon>
    </lineage>
</organism>
<keyword evidence="2" id="KW-0378">Hydrolase</keyword>
<keyword evidence="1" id="KW-0732">Signal</keyword>
<evidence type="ECO:0000313" key="2">
    <source>
        <dbReference type="EMBL" id="MBT9288107.1"/>
    </source>
</evidence>
<reference evidence="2 3" key="1">
    <citation type="submission" date="2021-06" db="EMBL/GenBank/DDBJ databases">
        <authorList>
            <person name="Grouzdev D.S."/>
            <person name="Koziaeva V."/>
        </authorList>
    </citation>
    <scope>NUCLEOTIDE SEQUENCE [LARGE SCALE GENOMIC DNA]</scope>
    <source>
        <strain evidence="2 3">22</strain>
    </source>
</reference>
<dbReference type="GO" id="GO:0016787">
    <property type="term" value="F:hydrolase activity"/>
    <property type="evidence" value="ECO:0007669"/>
    <property type="project" value="UniProtKB-KW"/>
</dbReference>
<gene>
    <name evidence="2" type="ORF">KL771_01505</name>
</gene>
<evidence type="ECO:0000313" key="3">
    <source>
        <dbReference type="Proteomes" id="UP000766595"/>
    </source>
</evidence>
<sequence>MRLACRRLACHRLVCHRLAAALLFAGLAGWSPTSADAAEALRDPGALRLARADGREPGHLAVAETLTRIVAFETAPFPYRGTIPGTGKPFLDVERDGRLGHTAPRGGVYFEDRTYSDRRVLLSIPRGFDPARPTLIVLYLHGNEARLDRDVRDRQGVARQVAASGLNAVLVAPQLAVDALDSSAGRFWEPGHLKLFLEEAAVQLARLHGDPVSAQRFATAPVVIAAYSGGYLPAAFGLEVGGVSDRLAGVILLDALFGEEERFARFIARRRNAFFIAAASPATASAQRRLAGMVAGTGPIQSGPPRRIEPGDIRFIEAPGTEHRDFVTRAWTAEPLRAVLARISGYPRAELIGALDGTVDPIITGAARAGDAKRP</sequence>
<protein>
    <submittedName>
        <fullName evidence="2">Alpha/beta hydrolase</fullName>
    </submittedName>
</protein>
<keyword evidence="3" id="KW-1185">Reference proteome</keyword>
<comment type="caution">
    <text evidence="2">The sequence shown here is derived from an EMBL/GenBank/DDBJ whole genome shotgun (WGS) entry which is preliminary data.</text>
</comment>
<feature type="signal peptide" evidence="1">
    <location>
        <begin position="1"/>
        <end position="37"/>
    </location>
</feature>
<feature type="chain" id="PRO_5037015291" evidence="1">
    <location>
        <begin position="38"/>
        <end position="375"/>
    </location>
</feature>
<dbReference type="Proteomes" id="UP000766595">
    <property type="component" value="Unassembled WGS sequence"/>
</dbReference>
<dbReference type="RefSeq" id="WP_261966796.1">
    <property type="nucleotide sequence ID" value="NZ_JAHHZF010000001.1"/>
</dbReference>
<dbReference type="EMBL" id="JAHHZF010000001">
    <property type="protein sequence ID" value="MBT9288107.1"/>
    <property type="molecule type" value="Genomic_DNA"/>
</dbReference>